<proteinExistence type="inferred from homology"/>
<feature type="domain" description="Acyl-CoA oxidase/dehydrogenase middle" evidence="10">
    <location>
        <begin position="118"/>
        <end position="215"/>
    </location>
</feature>
<keyword evidence="6 8" id="KW-0560">Oxidoreductase</keyword>
<dbReference type="Pfam" id="PF00441">
    <property type="entry name" value="Acyl-CoA_dh_1"/>
    <property type="match status" value="1"/>
</dbReference>
<feature type="domain" description="Acyl-CoA dehydrogenase/oxidase N-terminal" evidence="11">
    <location>
        <begin position="5"/>
        <end position="113"/>
    </location>
</feature>
<evidence type="ECO:0000256" key="1">
    <source>
        <dbReference type="ARBA" id="ARBA00001974"/>
    </source>
</evidence>
<dbReference type="EMBL" id="LS483468">
    <property type="protein sequence ID" value="SQI31002.1"/>
    <property type="molecule type" value="Genomic_DNA"/>
</dbReference>
<dbReference type="GO" id="GO:0005737">
    <property type="term" value="C:cytoplasm"/>
    <property type="evidence" value="ECO:0007669"/>
    <property type="project" value="TreeGrafter"/>
</dbReference>
<name>A0A2X4U9D0_9NOCA</name>
<reference evidence="12 13" key="1">
    <citation type="submission" date="2018-06" db="EMBL/GenBank/DDBJ databases">
        <authorList>
            <consortium name="Pathogen Informatics"/>
            <person name="Doyle S."/>
        </authorList>
    </citation>
    <scope>NUCLEOTIDE SEQUENCE [LARGE SCALE GENOMIC DNA]</scope>
    <source>
        <strain evidence="12 13">NCTC10994</strain>
    </source>
</reference>
<dbReference type="InterPro" id="IPR037069">
    <property type="entry name" value="AcylCoA_DH/ox_N_sf"/>
</dbReference>
<dbReference type="InterPro" id="IPR050741">
    <property type="entry name" value="Acyl-CoA_dehydrogenase"/>
</dbReference>
<organism evidence="12 13">
    <name type="scientific">Rhodococcus coprophilus</name>
    <dbReference type="NCBI Taxonomy" id="38310"/>
    <lineage>
        <taxon>Bacteria</taxon>
        <taxon>Bacillati</taxon>
        <taxon>Actinomycetota</taxon>
        <taxon>Actinomycetes</taxon>
        <taxon>Mycobacteriales</taxon>
        <taxon>Nocardiaceae</taxon>
        <taxon>Rhodococcus</taxon>
    </lineage>
</organism>
<comment type="similarity">
    <text evidence="2 8">Belongs to the acyl-CoA dehydrogenase family.</text>
</comment>
<dbReference type="Gene3D" id="2.40.110.10">
    <property type="entry name" value="Butyryl-CoA Dehydrogenase, subunit A, domain 2"/>
    <property type="match status" value="1"/>
</dbReference>
<feature type="domain" description="Acyl-CoA dehydrogenase/oxidase C-terminal" evidence="9">
    <location>
        <begin position="227"/>
        <end position="376"/>
    </location>
</feature>
<dbReference type="AlphaFoldDB" id="A0A2X4U9D0"/>
<dbReference type="Proteomes" id="UP000249091">
    <property type="component" value="Chromosome 1"/>
</dbReference>
<evidence type="ECO:0000256" key="3">
    <source>
        <dbReference type="ARBA" id="ARBA00011738"/>
    </source>
</evidence>
<dbReference type="SUPFAM" id="SSF56645">
    <property type="entry name" value="Acyl-CoA dehydrogenase NM domain-like"/>
    <property type="match status" value="1"/>
</dbReference>
<dbReference type="EC" id="1.3.8.3" evidence="12"/>
<evidence type="ECO:0000313" key="12">
    <source>
        <dbReference type="EMBL" id="SQI31002.1"/>
    </source>
</evidence>
<dbReference type="GO" id="GO:0050660">
    <property type="term" value="F:flavin adenine dinucleotide binding"/>
    <property type="evidence" value="ECO:0007669"/>
    <property type="project" value="InterPro"/>
</dbReference>
<dbReference type="GO" id="GO:0033734">
    <property type="term" value="F:(R)-benzylsuccinyl-CoA dehydrogenase activity"/>
    <property type="evidence" value="ECO:0007669"/>
    <property type="project" value="UniProtKB-EC"/>
</dbReference>
<keyword evidence="5 8" id="KW-0274">FAD</keyword>
<sequence>MAELCTRMRSFVDDEVIPLEAELSRQDDDGAAALDGLKRRAKELGLWALGHPEEIGGGGVPFLDFVYLNEIIGRSEFGQLAVGSVSMQDALMLHRHGTEEQRRRWVPGLVSGEILPSVGMTEPEVAGSDPVLVQTTARQDGDEWVINGHKWFTTGARQAAFCTVFARTEPDSTPLHRSISAVIVPTDTPGFEIVRSVPTMGYDPSDHYEVRYTDVIVPMGNVLGGRGNGFLVAQDRLGPGRIFHCMRWLGQAQRAFELMCDRANSRFAHGSVLADKGEIQRYVAESAAQIQAARLMTLDAARVMDAGDDARVQIGLIKFWGARMLHDVVDRAIQVHGALGLTADTPLEAMYRRARYARIYDGPDEVHRMSTARRMLRDPERVPWR</sequence>
<dbReference type="Gene3D" id="1.10.540.10">
    <property type="entry name" value="Acyl-CoA dehydrogenase/oxidase, N-terminal domain"/>
    <property type="match status" value="1"/>
</dbReference>
<dbReference type="InterPro" id="IPR009100">
    <property type="entry name" value="AcylCoA_DH/oxidase_NM_dom_sf"/>
</dbReference>
<dbReference type="Pfam" id="PF02770">
    <property type="entry name" value="Acyl-CoA_dh_M"/>
    <property type="match status" value="1"/>
</dbReference>
<dbReference type="Pfam" id="PF02771">
    <property type="entry name" value="Acyl-CoA_dh_N"/>
    <property type="match status" value="1"/>
</dbReference>
<evidence type="ECO:0000259" key="11">
    <source>
        <dbReference type="Pfam" id="PF02771"/>
    </source>
</evidence>
<comment type="cofactor">
    <cofactor evidence="1 8">
        <name>FAD</name>
        <dbReference type="ChEBI" id="CHEBI:57692"/>
    </cofactor>
</comment>
<keyword evidence="4 8" id="KW-0285">Flavoprotein</keyword>
<dbReference type="PANTHER" id="PTHR48083:SF13">
    <property type="entry name" value="ACYL-COA DEHYDROGENASE FAMILY MEMBER 11"/>
    <property type="match status" value="1"/>
</dbReference>
<dbReference type="GO" id="GO:0033539">
    <property type="term" value="P:fatty acid beta-oxidation using acyl-CoA dehydrogenase"/>
    <property type="evidence" value="ECO:0007669"/>
    <property type="project" value="TreeGrafter"/>
</dbReference>
<dbReference type="InterPro" id="IPR006091">
    <property type="entry name" value="Acyl-CoA_Oxase/DH_mid-dom"/>
</dbReference>
<dbReference type="FunFam" id="2.40.110.10:FF:000002">
    <property type="entry name" value="Acyl-CoA dehydrogenase fadE12"/>
    <property type="match status" value="1"/>
</dbReference>
<keyword evidence="13" id="KW-1185">Reference proteome</keyword>
<evidence type="ECO:0000256" key="6">
    <source>
        <dbReference type="ARBA" id="ARBA00023002"/>
    </source>
</evidence>
<gene>
    <name evidence="12" type="primary">bbsG_3</name>
    <name evidence="12" type="ORF">NCTC10994_01841</name>
</gene>
<dbReference type="GO" id="GO:0003995">
    <property type="term" value="F:acyl-CoA dehydrogenase activity"/>
    <property type="evidence" value="ECO:0007669"/>
    <property type="project" value="TreeGrafter"/>
</dbReference>
<evidence type="ECO:0000256" key="2">
    <source>
        <dbReference type="ARBA" id="ARBA00009347"/>
    </source>
</evidence>
<comment type="catalytic activity">
    <reaction evidence="7">
        <text>a 2,3-saturated acyl-CoA + A = a 2,3-dehydroacyl-CoA + AH2</text>
        <dbReference type="Rhea" id="RHEA:48608"/>
        <dbReference type="ChEBI" id="CHEBI:13193"/>
        <dbReference type="ChEBI" id="CHEBI:17499"/>
        <dbReference type="ChEBI" id="CHEBI:60015"/>
        <dbReference type="ChEBI" id="CHEBI:65111"/>
    </reaction>
</comment>
<dbReference type="KEGG" id="rcr:NCTC10994_01841"/>
<accession>A0A2X4U9D0</accession>
<dbReference type="SUPFAM" id="SSF47203">
    <property type="entry name" value="Acyl-CoA dehydrogenase C-terminal domain-like"/>
    <property type="match status" value="1"/>
</dbReference>
<evidence type="ECO:0000256" key="7">
    <source>
        <dbReference type="ARBA" id="ARBA00052546"/>
    </source>
</evidence>
<dbReference type="InterPro" id="IPR013786">
    <property type="entry name" value="AcylCoA_DH/ox_N"/>
</dbReference>
<evidence type="ECO:0000256" key="4">
    <source>
        <dbReference type="ARBA" id="ARBA00022630"/>
    </source>
</evidence>
<dbReference type="InterPro" id="IPR046373">
    <property type="entry name" value="Acyl-CoA_Oxase/DH_mid-dom_sf"/>
</dbReference>
<evidence type="ECO:0000313" key="13">
    <source>
        <dbReference type="Proteomes" id="UP000249091"/>
    </source>
</evidence>
<protein>
    <submittedName>
        <fullName evidence="12">Acyl-CoA dehydrogenase</fullName>
        <ecNumber evidence="12">1.3.8.3</ecNumber>
    </submittedName>
</protein>
<dbReference type="PANTHER" id="PTHR48083">
    <property type="entry name" value="MEDIUM-CHAIN SPECIFIC ACYL-COA DEHYDROGENASE, MITOCHONDRIAL-RELATED"/>
    <property type="match status" value="1"/>
</dbReference>
<dbReference type="STRING" id="1219011.GCA_001895045_02934"/>
<evidence type="ECO:0000256" key="5">
    <source>
        <dbReference type="ARBA" id="ARBA00022827"/>
    </source>
</evidence>
<dbReference type="Gene3D" id="1.20.140.10">
    <property type="entry name" value="Butyryl-CoA Dehydrogenase, subunit A, domain 3"/>
    <property type="match status" value="1"/>
</dbReference>
<evidence type="ECO:0000259" key="9">
    <source>
        <dbReference type="Pfam" id="PF00441"/>
    </source>
</evidence>
<comment type="subunit">
    <text evidence="3">Homodimer.</text>
</comment>
<dbReference type="InterPro" id="IPR009075">
    <property type="entry name" value="AcylCo_DH/oxidase_C"/>
</dbReference>
<dbReference type="PIRSF" id="PIRSF016578">
    <property type="entry name" value="HsaA"/>
    <property type="match status" value="1"/>
</dbReference>
<dbReference type="InterPro" id="IPR036250">
    <property type="entry name" value="AcylCo_DH-like_C"/>
</dbReference>
<evidence type="ECO:0000259" key="10">
    <source>
        <dbReference type="Pfam" id="PF02770"/>
    </source>
</evidence>
<evidence type="ECO:0000256" key="8">
    <source>
        <dbReference type="RuleBase" id="RU362125"/>
    </source>
</evidence>